<dbReference type="Proteomes" id="UP000249723">
    <property type="component" value="Unassembled WGS sequence"/>
</dbReference>
<dbReference type="AlphaFoldDB" id="A0A2X0NP78"/>
<name>A0A2X0NP78_9BASI</name>
<proteinExistence type="predicted"/>
<reference evidence="2" key="1">
    <citation type="submission" date="2016-10" db="EMBL/GenBank/DDBJ databases">
        <authorList>
            <person name="Jeantristanb JTB J.-T."/>
            <person name="Ricardo R."/>
        </authorList>
    </citation>
    <scope>NUCLEOTIDE SEQUENCE [LARGE SCALE GENOMIC DNA]</scope>
</reference>
<organism evidence="1 2">
    <name type="scientific">Microbotryum saponariae</name>
    <dbReference type="NCBI Taxonomy" id="289078"/>
    <lineage>
        <taxon>Eukaryota</taxon>
        <taxon>Fungi</taxon>
        <taxon>Dikarya</taxon>
        <taxon>Basidiomycota</taxon>
        <taxon>Pucciniomycotina</taxon>
        <taxon>Microbotryomycetes</taxon>
        <taxon>Microbotryales</taxon>
        <taxon>Microbotryaceae</taxon>
        <taxon>Microbotryum</taxon>
    </lineage>
</organism>
<keyword evidence="2" id="KW-1185">Reference proteome</keyword>
<evidence type="ECO:0000313" key="2">
    <source>
        <dbReference type="Proteomes" id="UP000249723"/>
    </source>
</evidence>
<gene>
    <name evidence="1" type="ORF">BZ3500_MVSOF-1268-A1-R1_CHR6-3G08985</name>
</gene>
<sequence>MRKSFSSYNVTTSHSRASSVSAHSDSPVTVSSKLFDIASNASTSEAIPIAGAAVFPLQTLLHQTYILRTLLNGTRLFLVMVSDASSSARLGRLWTNLSAFPSITDLRAALTGFVTPLNPDR</sequence>
<dbReference type="EMBL" id="FMWP01000048">
    <property type="protein sequence ID" value="SCZ93918.1"/>
    <property type="molecule type" value="Genomic_DNA"/>
</dbReference>
<evidence type="ECO:0000313" key="1">
    <source>
        <dbReference type="EMBL" id="SCZ93918.1"/>
    </source>
</evidence>
<dbReference type="STRING" id="289078.A0A2X0NP78"/>
<accession>A0A2X0NP78</accession>
<protein>
    <submittedName>
        <fullName evidence="1">BZ3500_MvSof-1268-A1-R1_Chr6-3g08985 protein</fullName>
    </submittedName>
</protein>